<keyword evidence="4" id="KW-0813">Transport</keyword>
<dbReference type="InterPro" id="IPR017871">
    <property type="entry name" value="ABC_transporter-like_CS"/>
</dbReference>
<evidence type="ECO:0000256" key="1">
    <source>
        <dbReference type="ARBA" id="ARBA00004141"/>
    </source>
</evidence>
<evidence type="ECO:0000256" key="8">
    <source>
        <dbReference type="ARBA" id="ARBA00022989"/>
    </source>
</evidence>
<feature type="region of interest" description="Disordered" evidence="10">
    <location>
        <begin position="564"/>
        <end position="589"/>
    </location>
</feature>
<comment type="caution">
    <text evidence="14">The sequence shown here is derived from an EMBL/GenBank/DDBJ whole genome shotgun (WGS) entry which is preliminary data.</text>
</comment>
<feature type="region of interest" description="Disordered" evidence="10">
    <location>
        <begin position="1411"/>
        <end position="1568"/>
    </location>
</feature>
<dbReference type="InterPro" id="IPR004963">
    <property type="entry name" value="PAE/NOTUM"/>
</dbReference>
<protein>
    <recommendedName>
        <fullName evidence="13">ABC transporter domain-containing protein</fullName>
    </recommendedName>
</protein>
<feature type="transmembrane region" description="Helical" evidence="11">
    <location>
        <begin position="961"/>
        <end position="982"/>
    </location>
</feature>
<dbReference type="PANTHER" id="PTHR48041">
    <property type="entry name" value="ABC TRANSPORTER G FAMILY MEMBER 28"/>
    <property type="match status" value="1"/>
</dbReference>
<dbReference type="InterPro" id="IPR003439">
    <property type="entry name" value="ABC_transporter-like_ATP-bd"/>
</dbReference>
<feature type="signal peptide" evidence="12">
    <location>
        <begin position="1"/>
        <end position="19"/>
    </location>
</feature>
<accession>A0ABN8LPG0</accession>
<evidence type="ECO:0000313" key="14">
    <source>
        <dbReference type="EMBL" id="CAH3018941.1"/>
    </source>
</evidence>
<dbReference type="SMART" id="SM00382">
    <property type="entry name" value="AAA"/>
    <property type="match status" value="1"/>
</dbReference>
<dbReference type="Pfam" id="PF01061">
    <property type="entry name" value="ABC2_membrane"/>
    <property type="match status" value="1"/>
</dbReference>
<evidence type="ECO:0000256" key="7">
    <source>
        <dbReference type="ARBA" id="ARBA00022840"/>
    </source>
</evidence>
<proteinExistence type="inferred from homology"/>
<keyword evidence="12" id="KW-0732">Signal</keyword>
<keyword evidence="6" id="KW-0547">Nucleotide-binding</keyword>
<evidence type="ECO:0000256" key="10">
    <source>
        <dbReference type="SAM" id="MobiDB-lite"/>
    </source>
</evidence>
<feature type="chain" id="PRO_5045352146" description="ABC transporter domain-containing protein" evidence="12">
    <location>
        <begin position="20"/>
        <end position="1568"/>
    </location>
</feature>
<dbReference type="InterPro" id="IPR013525">
    <property type="entry name" value="ABC2_TM"/>
</dbReference>
<evidence type="ECO:0000256" key="3">
    <source>
        <dbReference type="ARBA" id="ARBA00010213"/>
    </source>
</evidence>
<feature type="transmembrane region" description="Helical" evidence="11">
    <location>
        <begin position="1039"/>
        <end position="1061"/>
    </location>
</feature>
<dbReference type="PROSITE" id="PS00211">
    <property type="entry name" value="ABC_TRANSPORTER_1"/>
    <property type="match status" value="1"/>
</dbReference>
<feature type="compositionally biased region" description="Basic and acidic residues" evidence="10">
    <location>
        <begin position="1513"/>
        <end position="1553"/>
    </location>
</feature>
<evidence type="ECO:0000256" key="6">
    <source>
        <dbReference type="ARBA" id="ARBA00022741"/>
    </source>
</evidence>
<comment type="subcellular location">
    <subcellularLocation>
        <location evidence="1">Membrane</location>
        <topology evidence="1">Multi-pass membrane protein</topology>
    </subcellularLocation>
</comment>
<dbReference type="EMBL" id="CALNXI010000101">
    <property type="protein sequence ID" value="CAH3018941.1"/>
    <property type="molecule type" value="Genomic_DNA"/>
</dbReference>
<evidence type="ECO:0000256" key="5">
    <source>
        <dbReference type="ARBA" id="ARBA00022692"/>
    </source>
</evidence>
<dbReference type="SUPFAM" id="SSF52540">
    <property type="entry name" value="P-loop containing nucleoside triphosphate hydrolases"/>
    <property type="match status" value="1"/>
</dbReference>
<feature type="transmembrane region" description="Helical" evidence="11">
    <location>
        <begin position="1098"/>
        <end position="1118"/>
    </location>
</feature>
<dbReference type="InterPro" id="IPR003593">
    <property type="entry name" value="AAA+_ATPase"/>
</dbReference>
<evidence type="ECO:0000256" key="2">
    <source>
        <dbReference type="ARBA" id="ARBA00005814"/>
    </source>
</evidence>
<sequence>MFWRCFLVGGIFFQLLVKARPSSALRKVELSDVKAVCNDNSRAVFYIKHGSPKQWIFFFESGGLCSSKAECNERYKDKNSSVLMSSNSLPESVVGRDILSSSISENPTFYKYTHVLVPYCSSDLWLGNSTGLNRTFKFVDDSSANNFIFRGKTIFQGIFKQLSPKNAEHIVVSGSSAGGIGVMNNAEWLSNLFHGSKVKLRFIIDSAWFINFQDGFTSRVNMEFPQLTGTSSSACADSSYGYSCCLSSACLITRGYFPSNASAAFVFSLYDIYMFADVLKRLESEGKTAEDHDADFLSVVSMYGGAMNGSIELPHNTGGHSSFFVPACFQHTYFSTSSLWDTDGVLHPLVEVTRGSGKFSHTIKNGTWSLTKISNQYVKDHSIRDFISSWVNSHNATYKLIDNCIGAHCNPTCPDKIVFLDAGEVWTKVIKTVVIGLSLVITVICSGLKLTFMCYYSYLVKRQENYLTDSDTCEARKELPLGKSDETVSIACLFLSYKVDLTNQKKKSKNDNKSDANGNKWKLTRAESALDEDSGSYLQDSDESKEEERDFAIPLPSKLFNDIDDADSFNSPREQPSDSFSTMDGTSTMGSHAGSDLALLGGSHSNTDDVSVSFLASGGKDATDCIEAIGSPPTKQILKGVSAYFNTGELVAIMGPSGCGKTTLLDLLTGRRRHGHIEGRVYINGVGLGQVQDWYACKIGYVLQLAVPYYEELTVRQNLFFAAHMRLPKGTCISDKYERVEQIIAETGLTDMADTVVGGSVGLGLSGGQKRRLCVALQLINMPSVLFLDEPTSGLDASSSLELLNHLNLVAESGRLVILTIHQPRLEIFHLFHKILFLCDGQVAYYGEPSMAPEIFLKAYAGATTEEFRMSEDAPKIDAKNPADTIMDLLNCPEARHAILDYYQTSGEPQAVQEAIMTSQESARNTVSMDTMTKFVEGAGTFKRIFVLEGRTSVKQTVGQLLYFPIIFLTFGIIIGTVYWQAEERDGILLMSAYCVYCCASPLFLSSVLMAHLNKALDIFRLERADGCGRSHENVIQTFVRTTAVCVLPVILCSTMSYFMVMTSYELSRFLLITILSLVLNQTWIAVYMMVICAQPQIAHRICPMVSAIGGFAGGFLVPRPQMPVVYNLLFYINPQFYGYAAITKVLLQNVRLKCDYESTLNCISTDGNAILGRFGLESVNPYEYLVIMLGMTVSSLLLAWLFLEAKYFTLPCFSKTPATFLGEAEEGKVEVLVKQRDDISSKDDLDEFQLKTPKTCGIDPRSPSRRSAKSRLGLISVNRGFHSVKLPPLRQGPSSPGMFFDGQEAMDAGDGQDDIFARRRDRMTSVSGKALWAHTRQHVEERRISFDKQLSKVQSLARQYTIKHSQSVRRRAKERAAVPRRTTMASSTFSEAARQELSLKRMENFQDGRSKAVIDKEHEKSSSTDGNGFKKYVDIFDEGMAPGRSSDTKQQLRDDDKESRNEVNLEEKDAGAAESRRIERSSILSMRKTSEGNLEMISESNDSSEGGEEESKESKHDQSQGMEHNGKDKRQESSTDKDARSSEVKKPAEGRSVKRVSIVEFTDTLDV</sequence>
<dbReference type="Proteomes" id="UP001159427">
    <property type="component" value="Unassembled WGS sequence"/>
</dbReference>
<evidence type="ECO:0000256" key="9">
    <source>
        <dbReference type="ARBA" id="ARBA00023136"/>
    </source>
</evidence>
<dbReference type="Pfam" id="PF00005">
    <property type="entry name" value="ABC_tran"/>
    <property type="match status" value="1"/>
</dbReference>
<feature type="compositionally biased region" description="Polar residues" evidence="10">
    <location>
        <begin position="568"/>
        <end position="589"/>
    </location>
</feature>
<keyword evidence="15" id="KW-1185">Reference proteome</keyword>
<dbReference type="Gene3D" id="3.40.50.300">
    <property type="entry name" value="P-loop containing nucleotide triphosphate hydrolases"/>
    <property type="match status" value="1"/>
</dbReference>
<evidence type="ECO:0000256" key="11">
    <source>
        <dbReference type="SAM" id="Phobius"/>
    </source>
</evidence>
<feature type="compositionally biased region" description="Basic and acidic residues" evidence="10">
    <location>
        <begin position="1411"/>
        <end position="1423"/>
    </location>
</feature>
<keyword evidence="8 11" id="KW-1133">Transmembrane helix</keyword>
<name>A0ABN8LPG0_9CNID</name>
<gene>
    <name evidence="14" type="ORF">PEVE_00000377</name>
</gene>
<feature type="region of interest" description="Disordered" evidence="10">
    <location>
        <begin position="1365"/>
        <end position="1393"/>
    </location>
</feature>
<keyword evidence="7" id="KW-0067">ATP-binding</keyword>
<feature type="transmembrane region" description="Helical" evidence="11">
    <location>
        <begin position="1185"/>
        <end position="1204"/>
    </location>
</feature>
<evidence type="ECO:0000256" key="12">
    <source>
        <dbReference type="SAM" id="SignalP"/>
    </source>
</evidence>
<reference evidence="14 15" key="1">
    <citation type="submission" date="2022-05" db="EMBL/GenBank/DDBJ databases">
        <authorList>
            <consortium name="Genoscope - CEA"/>
            <person name="William W."/>
        </authorList>
    </citation>
    <scope>NUCLEOTIDE SEQUENCE [LARGE SCALE GENOMIC DNA]</scope>
</reference>
<evidence type="ECO:0000313" key="15">
    <source>
        <dbReference type="Proteomes" id="UP001159427"/>
    </source>
</evidence>
<comment type="similarity">
    <text evidence="3">Belongs to the pectinacetylesterase family. Notum subfamily.</text>
</comment>
<keyword evidence="9 11" id="KW-0472">Membrane</keyword>
<evidence type="ECO:0000256" key="4">
    <source>
        <dbReference type="ARBA" id="ARBA00022448"/>
    </source>
</evidence>
<feature type="compositionally biased region" description="Basic and acidic residues" evidence="10">
    <location>
        <begin position="1447"/>
        <end position="1481"/>
    </location>
</feature>
<comment type="similarity">
    <text evidence="2">Belongs to the ABC transporter superfamily. ABCG family. Eye pigment precursor importer (TC 3.A.1.204) subfamily.</text>
</comment>
<dbReference type="PANTHER" id="PTHR48041:SF139">
    <property type="entry name" value="PROTEIN SCARLET"/>
    <property type="match status" value="1"/>
</dbReference>
<feature type="transmembrane region" description="Helical" evidence="11">
    <location>
        <begin position="1067"/>
        <end position="1091"/>
    </location>
</feature>
<evidence type="ECO:0000259" key="13">
    <source>
        <dbReference type="PROSITE" id="PS50893"/>
    </source>
</evidence>
<keyword evidence="5 11" id="KW-0812">Transmembrane</keyword>
<dbReference type="InterPro" id="IPR050352">
    <property type="entry name" value="ABCG_transporters"/>
</dbReference>
<feature type="transmembrane region" description="Helical" evidence="11">
    <location>
        <begin position="988"/>
        <end position="1011"/>
    </location>
</feature>
<dbReference type="Pfam" id="PF03283">
    <property type="entry name" value="PAE"/>
    <property type="match status" value="1"/>
</dbReference>
<organism evidence="14 15">
    <name type="scientific">Porites evermanni</name>
    <dbReference type="NCBI Taxonomy" id="104178"/>
    <lineage>
        <taxon>Eukaryota</taxon>
        <taxon>Metazoa</taxon>
        <taxon>Cnidaria</taxon>
        <taxon>Anthozoa</taxon>
        <taxon>Hexacorallia</taxon>
        <taxon>Scleractinia</taxon>
        <taxon>Fungiina</taxon>
        <taxon>Poritidae</taxon>
        <taxon>Porites</taxon>
    </lineage>
</organism>
<dbReference type="InterPro" id="IPR027417">
    <property type="entry name" value="P-loop_NTPase"/>
</dbReference>
<dbReference type="PROSITE" id="PS50893">
    <property type="entry name" value="ABC_TRANSPORTER_2"/>
    <property type="match status" value="1"/>
</dbReference>
<feature type="domain" description="ABC transporter" evidence="13">
    <location>
        <begin position="605"/>
        <end position="865"/>
    </location>
</feature>